<reference evidence="2" key="1">
    <citation type="submission" date="2016-11" db="EMBL/GenBank/DDBJ databases">
        <authorList>
            <person name="Varghese N."/>
            <person name="Submissions S."/>
        </authorList>
    </citation>
    <scope>NUCLEOTIDE SEQUENCE [LARGE SCALE GENOMIC DNA]</scope>
    <source>
        <strain evidence="2">DSM 100564</strain>
    </source>
</reference>
<accession>A0A1M6PRB9</accession>
<protein>
    <submittedName>
        <fullName evidence="1">Uncharacterized protein</fullName>
    </submittedName>
</protein>
<keyword evidence="2" id="KW-1185">Reference proteome</keyword>
<dbReference type="OrthoDB" id="7876148at2"/>
<name>A0A1M6PRB9_9RHOB</name>
<dbReference type="Proteomes" id="UP000183982">
    <property type="component" value="Unassembled WGS sequence"/>
</dbReference>
<dbReference type="AlphaFoldDB" id="A0A1M6PRB9"/>
<organism evidence="1 2">
    <name type="scientific">Shimia gijangensis</name>
    <dbReference type="NCBI Taxonomy" id="1470563"/>
    <lineage>
        <taxon>Bacteria</taxon>
        <taxon>Pseudomonadati</taxon>
        <taxon>Pseudomonadota</taxon>
        <taxon>Alphaproteobacteria</taxon>
        <taxon>Rhodobacterales</taxon>
        <taxon>Roseobacteraceae</taxon>
    </lineage>
</organism>
<sequence length="75" mass="8266">MAYFDDLAQKLALDVLKAKDAMGDEQLVQEIAETLEASSNTMHEAFMTAVRVYAAEERARTQLTAKLKAAGYALK</sequence>
<gene>
    <name evidence="1" type="ORF">SAMN05444000_11921</name>
</gene>
<dbReference type="RefSeq" id="WP_073254767.1">
    <property type="nucleotide sequence ID" value="NZ_FQZQ01000019.1"/>
</dbReference>
<evidence type="ECO:0000313" key="1">
    <source>
        <dbReference type="EMBL" id="SHK10514.1"/>
    </source>
</evidence>
<proteinExistence type="predicted"/>
<evidence type="ECO:0000313" key="2">
    <source>
        <dbReference type="Proteomes" id="UP000183982"/>
    </source>
</evidence>
<dbReference type="STRING" id="1470563.SAMN05444000_11921"/>
<dbReference type="EMBL" id="FQZQ01000019">
    <property type="protein sequence ID" value="SHK10514.1"/>
    <property type="molecule type" value="Genomic_DNA"/>
</dbReference>